<dbReference type="InterPro" id="IPR024983">
    <property type="entry name" value="CHAT_dom"/>
</dbReference>
<accession>A0A5A5RN36</accession>
<gene>
    <name evidence="2" type="ORF">MiTe_01382</name>
</gene>
<dbReference type="Pfam" id="PF12770">
    <property type="entry name" value="CHAT"/>
    <property type="match status" value="1"/>
</dbReference>
<feature type="domain" description="CHAT" evidence="1">
    <location>
        <begin position="206"/>
        <end position="472"/>
    </location>
</feature>
<comment type="caution">
    <text evidence="2">The sequence shown here is derived from an EMBL/GenBank/DDBJ whole genome shotgun (WGS) entry which is preliminary data.</text>
</comment>
<evidence type="ECO:0000313" key="3">
    <source>
        <dbReference type="Proteomes" id="UP000324917"/>
    </source>
</evidence>
<dbReference type="CDD" id="cd00156">
    <property type="entry name" value="REC"/>
    <property type="match status" value="1"/>
</dbReference>
<sequence>MTVNILVVEDENPWAGILIREIEKCLKKYNLAQYCLSQTDTFGGAIEAINNSARHPLDLLIVDLSLSGQNMGGYLVASAHDYGIPTIVVSGKAEPEQVWELAHTFKILAFFDKKNFVAHVSGFHREIEAVLSHKIKLPVPDNGDDIPPSLMQCYHDFQLSVSRDDIIQASSDQGEAQEQFVLNENEVELTLPLIQQRSINAKLLKALGSKLYQTLFPRRILALFQATVADARNHNCGVRLRLVFESPERAALPWEFLYDVGTNTFLGNDIQTALSRYINVPLPPNEIRVASLPLKILLVIASPTDLVILDTGGEEQLICDALSKQIGGGRIKLDVLHEATIRNITQKLQENPYSVIHFIGHGVFRDDRGFIALVGENGQAKLLDDESFANLFLGNRNLGLCVLNTCEGAEVSSQQIFTGIAPNLVRRGIPAVVAMQYSILDSTAKLFADRFYRALALGWPVDAAIQATRNAISIEAGLDRRDFATPVLYMRAKDGVILSIV</sequence>
<dbReference type="InterPro" id="IPR011006">
    <property type="entry name" value="CheY-like_superfamily"/>
</dbReference>
<dbReference type="Proteomes" id="UP000324917">
    <property type="component" value="Unassembled WGS sequence"/>
</dbReference>
<name>A0A5A5RN36_MICAE</name>
<evidence type="ECO:0000313" key="2">
    <source>
        <dbReference type="EMBL" id="GCA74557.1"/>
    </source>
</evidence>
<dbReference type="SUPFAM" id="SSF52172">
    <property type="entry name" value="CheY-like"/>
    <property type="match status" value="1"/>
</dbReference>
<organism evidence="2 3">
    <name type="scientific">Microcystis aeruginosa NIES-2520</name>
    <dbReference type="NCBI Taxonomy" id="2303982"/>
    <lineage>
        <taxon>Bacteria</taxon>
        <taxon>Bacillati</taxon>
        <taxon>Cyanobacteriota</taxon>
        <taxon>Cyanophyceae</taxon>
        <taxon>Oscillatoriophycideae</taxon>
        <taxon>Chroococcales</taxon>
        <taxon>Microcystaceae</taxon>
        <taxon>Microcystis</taxon>
    </lineage>
</organism>
<dbReference type="EMBL" id="BHVP01000018">
    <property type="protein sequence ID" value="GCA74557.1"/>
    <property type="molecule type" value="Genomic_DNA"/>
</dbReference>
<protein>
    <recommendedName>
        <fullName evidence="1">CHAT domain-containing protein</fullName>
    </recommendedName>
</protein>
<proteinExistence type="predicted"/>
<evidence type="ECO:0000259" key="1">
    <source>
        <dbReference type="Pfam" id="PF12770"/>
    </source>
</evidence>
<dbReference type="AlphaFoldDB" id="A0A5A5RN36"/>
<reference evidence="2 3" key="1">
    <citation type="submission" date="2018-09" db="EMBL/GenBank/DDBJ databases">
        <title>Evolutionary history of phycoerythrin pigmentation in the water bloom-forming cyanobacterium Microcystis aeruginosa.</title>
        <authorList>
            <person name="Tanabe Y."/>
            <person name="Tanabe Y."/>
            <person name="Yamaguchi H."/>
        </authorList>
    </citation>
    <scope>NUCLEOTIDE SEQUENCE [LARGE SCALE GENOMIC DNA]</scope>
    <source>
        <strain evidence="2 3">NIES-2520</strain>
    </source>
</reference>
<dbReference type="Gene3D" id="3.40.50.2300">
    <property type="match status" value="1"/>
</dbReference>